<dbReference type="InterPro" id="IPR052019">
    <property type="entry name" value="F420H2_bilvrd_red/Heme_oxyg"/>
</dbReference>
<dbReference type="InterPro" id="IPR012349">
    <property type="entry name" value="Split_barrel_FMN-bd"/>
</dbReference>
<proteinExistence type="predicted"/>
<dbReference type="EMBL" id="UINC01124935">
    <property type="protein sequence ID" value="SVD02417.1"/>
    <property type="molecule type" value="Genomic_DNA"/>
</dbReference>
<dbReference type="GO" id="GO:0070967">
    <property type="term" value="F:coenzyme F420 binding"/>
    <property type="evidence" value="ECO:0007669"/>
    <property type="project" value="TreeGrafter"/>
</dbReference>
<dbReference type="Pfam" id="PF01243">
    <property type="entry name" value="PNPOx_N"/>
    <property type="match status" value="1"/>
</dbReference>
<evidence type="ECO:0000256" key="1">
    <source>
        <dbReference type="ARBA" id="ARBA00023002"/>
    </source>
</evidence>
<sequence>MLPDKVRDLATVTHRGVLTTFRRNGAAQMSIISCGPYRDGIAFTVTETRVKLKNLRRNPRCSLMVSNENWWGFVVLEGKVTILSVDN</sequence>
<keyword evidence="1" id="KW-0560">Oxidoreductase</keyword>
<gene>
    <name evidence="3" type="ORF">METZ01_LOCUS355271</name>
</gene>
<reference evidence="3" key="1">
    <citation type="submission" date="2018-05" db="EMBL/GenBank/DDBJ databases">
        <authorList>
            <person name="Lanie J.A."/>
            <person name="Ng W.-L."/>
            <person name="Kazmierczak K.M."/>
            <person name="Andrzejewski T.M."/>
            <person name="Davidsen T.M."/>
            <person name="Wayne K.J."/>
            <person name="Tettelin H."/>
            <person name="Glass J.I."/>
            <person name="Rusch D."/>
            <person name="Podicherti R."/>
            <person name="Tsui H.-C.T."/>
            <person name="Winkler M.E."/>
        </authorList>
    </citation>
    <scope>NUCLEOTIDE SEQUENCE</scope>
</reference>
<dbReference type="SUPFAM" id="SSF50475">
    <property type="entry name" value="FMN-binding split barrel"/>
    <property type="match status" value="1"/>
</dbReference>
<evidence type="ECO:0000313" key="3">
    <source>
        <dbReference type="EMBL" id="SVD02417.1"/>
    </source>
</evidence>
<dbReference type="GO" id="GO:0016627">
    <property type="term" value="F:oxidoreductase activity, acting on the CH-CH group of donors"/>
    <property type="evidence" value="ECO:0007669"/>
    <property type="project" value="TreeGrafter"/>
</dbReference>
<feature type="non-terminal residue" evidence="3">
    <location>
        <position position="87"/>
    </location>
</feature>
<dbReference type="AlphaFoldDB" id="A0A382RZI3"/>
<dbReference type="Gene3D" id="2.30.110.10">
    <property type="entry name" value="Electron Transport, Fmn-binding Protein, Chain A"/>
    <property type="match status" value="1"/>
</dbReference>
<dbReference type="PANTHER" id="PTHR35176:SF2">
    <property type="entry name" value="F420H(2)-DEPENDENT REDUCTASE RV1155"/>
    <property type="match status" value="1"/>
</dbReference>
<protein>
    <recommendedName>
        <fullName evidence="2">Pyridoxamine 5'-phosphate oxidase N-terminal domain-containing protein</fullName>
    </recommendedName>
</protein>
<accession>A0A382RZI3</accession>
<evidence type="ECO:0000259" key="2">
    <source>
        <dbReference type="Pfam" id="PF01243"/>
    </source>
</evidence>
<dbReference type="PROSITE" id="PS51257">
    <property type="entry name" value="PROKAR_LIPOPROTEIN"/>
    <property type="match status" value="1"/>
</dbReference>
<dbReference type="PANTHER" id="PTHR35176">
    <property type="entry name" value="HEME OXYGENASE HI_0854-RELATED"/>
    <property type="match status" value="1"/>
</dbReference>
<organism evidence="3">
    <name type="scientific">marine metagenome</name>
    <dbReference type="NCBI Taxonomy" id="408172"/>
    <lineage>
        <taxon>unclassified sequences</taxon>
        <taxon>metagenomes</taxon>
        <taxon>ecological metagenomes</taxon>
    </lineage>
</organism>
<feature type="domain" description="Pyridoxamine 5'-phosphate oxidase N-terminal" evidence="2">
    <location>
        <begin position="2"/>
        <end position="84"/>
    </location>
</feature>
<name>A0A382RZI3_9ZZZZ</name>
<dbReference type="GO" id="GO:0005829">
    <property type="term" value="C:cytosol"/>
    <property type="evidence" value="ECO:0007669"/>
    <property type="project" value="TreeGrafter"/>
</dbReference>
<dbReference type="InterPro" id="IPR011576">
    <property type="entry name" value="Pyridox_Oxase_N"/>
</dbReference>